<evidence type="ECO:0000313" key="2">
    <source>
        <dbReference type="EMBL" id="EFX68567.1"/>
    </source>
</evidence>
<sequence>MTDIVMAEELTTKKARVTTTTTTSSPKIQLSPVDEVEATPAPANKTRKTSNRPRTSGSRRKQSSKAKTVVDAVQEEDIPKAEMTSPASVDTASALAPKNFKPTPKPLEEFQQTQGLMEFLKKRKFERIQASTTEDPFVAILATATMPSTEESVSPASERPVNLRPVANSISRRKDQATTASPTTPAAAVEEDVIIPIPEEIQVIVEPTTATPLRRTRGRIAPRVSGL</sequence>
<accession>E9HI63</accession>
<dbReference type="AlphaFoldDB" id="E9HI63"/>
<evidence type="ECO:0000313" key="3">
    <source>
        <dbReference type="Proteomes" id="UP000000305"/>
    </source>
</evidence>
<organism evidence="2 3">
    <name type="scientific">Daphnia pulex</name>
    <name type="common">Water flea</name>
    <dbReference type="NCBI Taxonomy" id="6669"/>
    <lineage>
        <taxon>Eukaryota</taxon>
        <taxon>Metazoa</taxon>
        <taxon>Ecdysozoa</taxon>
        <taxon>Arthropoda</taxon>
        <taxon>Crustacea</taxon>
        <taxon>Branchiopoda</taxon>
        <taxon>Diplostraca</taxon>
        <taxon>Cladocera</taxon>
        <taxon>Anomopoda</taxon>
        <taxon>Daphniidae</taxon>
        <taxon>Daphnia</taxon>
    </lineage>
</organism>
<keyword evidence="3" id="KW-1185">Reference proteome</keyword>
<proteinExistence type="predicted"/>
<dbReference type="EMBL" id="GL732653">
    <property type="protein sequence ID" value="EFX68567.1"/>
    <property type="molecule type" value="Genomic_DNA"/>
</dbReference>
<dbReference type="OrthoDB" id="6377310at2759"/>
<reference evidence="2 3" key="1">
    <citation type="journal article" date="2011" name="Science">
        <title>The ecoresponsive genome of Daphnia pulex.</title>
        <authorList>
            <person name="Colbourne J.K."/>
            <person name="Pfrender M.E."/>
            <person name="Gilbert D."/>
            <person name="Thomas W.K."/>
            <person name="Tucker A."/>
            <person name="Oakley T.H."/>
            <person name="Tokishita S."/>
            <person name="Aerts A."/>
            <person name="Arnold G.J."/>
            <person name="Basu M.K."/>
            <person name="Bauer D.J."/>
            <person name="Caceres C.E."/>
            <person name="Carmel L."/>
            <person name="Casola C."/>
            <person name="Choi J.H."/>
            <person name="Detter J.C."/>
            <person name="Dong Q."/>
            <person name="Dusheyko S."/>
            <person name="Eads B.D."/>
            <person name="Frohlich T."/>
            <person name="Geiler-Samerotte K.A."/>
            <person name="Gerlach D."/>
            <person name="Hatcher P."/>
            <person name="Jogdeo S."/>
            <person name="Krijgsveld J."/>
            <person name="Kriventseva E.V."/>
            <person name="Kultz D."/>
            <person name="Laforsch C."/>
            <person name="Lindquist E."/>
            <person name="Lopez J."/>
            <person name="Manak J.R."/>
            <person name="Muller J."/>
            <person name="Pangilinan J."/>
            <person name="Patwardhan R.P."/>
            <person name="Pitluck S."/>
            <person name="Pritham E.J."/>
            <person name="Rechtsteiner A."/>
            <person name="Rho M."/>
            <person name="Rogozin I.B."/>
            <person name="Sakarya O."/>
            <person name="Salamov A."/>
            <person name="Schaack S."/>
            <person name="Shapiro H."/>
            <person name="Shiga Y."/>
            <person name="Skalitzky C."/>
            <person name="Smith Z."/>
            <person name="Souvorov A."/>
            <person name="Sung W."/>
            <person name="Tang Z."/>
            <person name="Tsuchiya D."/>
            <person name="Tu H."/>
            <person name="Vos H."/>
            <person name="Wang M."/>
            <person name="Wolf Y.I."/>
            <person name="Yamagata H."/>
            <person name="Yamada T."/>
            <person name="Ye Y."/>
            <person name="Shaw J.R."/>
            <person name="Andrews J."/>
            <person name="Crease T.J."/>
            <person name="Tang H."/>
            <person name="Lucas S.M."/>
            <person name="Robertson H.M."/>
            <person name="Bork P."/>
            <person name="Koonin E.V."/>
            <person name="Zdobnov E.M."/>
            <person name="Grigoriev I.V."/>
            <person name="Lynch M."/>
            <person name="Boore J.L."/>
        </authorList>
    </citation>
    <scope>NUCLEOTIDE SEQUENCE [LARGE SCALE GENOMIC DNA]</scope>
</reference>
<feature type="region of interest" description="Disordered" evidence="1">
    <location>
        <begin position="1"/>
        <end position="91"/>
    </location>
</feature>
<name>E9HI63_DAPPU</name>
<feature type="compositionally biased region" description="Basic residues" evidence="1">
    <location>
        <begin position="45"/>
        <end position="64"/>
    </location>
</feature>
<feature type="region of interest" description="Disordered" evidence="1">
    <location>
        <begin position="147"/>
        <end position="191"/>
    </location>
</feature>
<dbReference type="InParanoid" id="E9HI63"/>
<evidence type="ECO:0000256" key="1">
    <source>
        <dbReference type="SAM" id="MobiDB-lite"/>
    </source>
</evidence>
<gene>
    <name evidence="2" type="ORF">DAPPUDRAFT_114448</name>
</gene>
<dbReference type="HOGENOM" id="CLU_1220771_0_0_1"/>
<protein>
    <submittedName>
        <fullName evidence="2">Uncharacterized protein</fullName>
    </submittedName>
</protein>
<feature type="compositionally biased region" description="Low complexity" evidence="1">
    <location>
        <begin position="177"/>
        <end position="191"/>
    </location>
</feature>
<dbReference type="Proteomes" id="UP000000305">
    <property type="component" value="Unassembled WGS sequence"/>
</dbReference>
<dbReference type="KEGG" id="dpx:DAPPUDRAFT_114448"/>